<sequence>MVKIRLARYGTKKRPFYKMVVADSRFSRDGRFIERVGYFNPIAQGKSHSIKINLDRIQYWKKQGAQISKRTQKLIQLSRKKEEIL</sequence>
<evidence type="ECO:0000256" key="1">
    <source>
        <dbReference type="ARBA" id="ARBA00022980"/>
    </source>
</evidence>
<dbReference type="GO" id="GO:0003735">
    <property type="term" value="F:structural constituent of ribosome"/>
    <property type="evidence" value="ECO:0007669"/>
    <property type="project" value="InterPro"/>
</dbReference>
<reference evidence="4 5" key="1">
    <citation type="submission" date="2018-12" db="EMBL/GenBank/DDBJ databases">
        <authorList>
            <person name="Chong R.A."/>
        </authorList>
    </citation>
    <scope>NUCLEOTIDE SEQUENCE [LARGE SCALE GENOMIC DNA]</scope>
    <source>
        <strain evidence="4 5">Bca</strain>
    </source>
</reference>
<dbReference type="PANTHER" id="PTHR12919:SF20">
    <property type="entry name" value="SMALL RIBOSOMAL SUBUNIT PROTEIN BS16M"/>
    <property type="match status" value="1"/>
</dbReference>
<dbReference type="GO" id="GO:0006412">
    <property type="term" value="P:translation"/>
    <property type="evidence" value="ECO:0007669"/>
    <property type="project" value="UniProtKB-UniRule"/>
</dbReference>
<evidence type="ECO:0000313" key="5">
    <source>
        <dbReference type="Proteomes" id="UP000298594"/>
    </source>
</evidence>
<dbReference type="PANTHER" id="PTHR12919">
    <property type="entry name" value="30S RIBOSOMAL PROTEIN S16"/>
    <property type="match status" value="1"/>
</dbReference>
<protein>
    <recommendedName>
        <fullName evidence="3">Small ribosomal subunit protein bS16</fullName>
    </recommendedName>
</protein>
<evidence type="ECO:0000313" key="4">
    <source>
        <dbReference type="EMBL" id="QCI20528.1"/>
    </source>
</evidence>
<organism evidence="4 5">
    <name type="scientific">Buchnera aphidicola</name>
    <name type="common">Brachycaudus cardui</name>
    <dbReference type="NCBI Taxonomy" id="557993"/>
    <lineage>
        <taxon>Bacteria</taxon>
        <taxon>Pseudomonadati</taxon>
        <taxon>Pseudomonadota</taxon>
        <taxon>Gammaproteobacteria</taxon>
        <taxon>Enterobacterales</taxon>
        <taxon>Erwiniaceae</taxon>
        <taxon>Buchnera</taxon>
    </lineage>
</organism>
<dbReference type="RefSeq" id="WP_158359626.1">
    <property type="nucleotide sequence ID" value="NZ_CP034879.1"/>
</dbReference>
<keyword evidence="2 3" id="KW-0687">Ribonucleoprotein</keyword>
<comment type="similarity">
    <text evidence="3">Belongs to the bacterial ribosomal protein bS16 family.</text>
</comment>
<evidence type="ECO:0000256" key="3">
    <source>
        <dbReference type="HAMAP-Rule" id="MF_00385"/>
    </source>
</evidence>
<dbReference type="InterPro" id="IPR000307">
    <property type="entry name" value="Ribosomal_bS16"/>
</dbReference>
<reference evidence="4 5" key="2">
    <citation type="submission" date="2019-05" db="EMBL/GenBank/DDBJ databases">
        <title>Genome evolution of the obligate endosymbiont Buchnera aphidicola.</title>
        <authorList>
            <person name="Moran N.A."/>
        </authorList>
    </citation>
    <scope>NUCLEOTIDE SEQUENCE [LARGE SCALE GENOMIC DNA]</scope>
    <source>
        <strain evidence="4 5">Bca</strain>
    </source>
</reference>
<dbReference type="Proteomes" id="UP000298594">
    <property type="component" value="Chromosome"/>
</dbReference>
<proteinExistence type="inferred from homology"/>
<dbReference type="Gene3D" id="3.30.1320.10">
    <property type="match status" value="1"/>
</dbReference>
<dbReference type="NCBIfam" id="TIGR00002">
    <property type="entry name" value="S16"/>
    <property type="match status" value="1"/>
</dbReference>
<dbReference type="EMBL" id="CP034879">
    <property type="protein sequence ID" value="QCI20528.1"/>
    <property type="molecule type" value="Genomic_DNA"/>
</dbReference>
<name>A0A4D6Y1S9_9GAMM</name>
<dbReference type="Pfam" id="PF00886">
    <property type="entry name" value="Ribosomal_S16"/>
    <property type="match status" value="1"/>
</dbReference>
<dbReference type="InterPro" id="IPR023803">
    <property type="entry name" value="Ribosomal_bS16_dom_sf"/>
</dbReference>
<dbReference type="AlphaFoldDB" id="A0A4D6Y1S9"/>
<accession>A0A4D6Y1S9</accession>
<keyword evidence="1 3" id="KW-0689">Ribosomal protein</keyword>
<gene>
    <name evidence="3" type="primary">rpsP</name>
    <name evidence="4" type="ORF">D9V67_02010</name>
</gene>
<evidence type="ECO:0000256" key="2">
    <source>
        <dbReference type="ARBA" id="ARBA00023274"/>
    </source>
</evidence>
<dbReference type="OrthoDB" id="9807878at2"/>
<dbReference type="GO" id="GO:0005737">
    <property type="term" value="C:cytoplasm"/>
    <property type="evidence" value="ECO:0007669"/>
    <property type="project" value="UniProtKB-ARBA"/>
</dbReference>
<dbReference type="HAMAP" id="MF_00385">
    <property type="entry name" value="Ribosomal_bS16"/>
    <property type="match status" value="1"/>
</dbReference>
<dbReference type="GO" id="GO:0015935">
    <property type="term" value="C:small ribosomal subunit"/>
    <property type="evidence" value="ECO:0007669"/>
    <property type="project" value="TreeGrafter"/>
</dbReference>
<dbReference type="SUPFAM" id="SSF54565">
    <property type="entry name" value="Ribosomal protein S16"/>
    <property type="match status" value="1"/>
</dbReference>